<evidence type="ECO:0000313" key="9">
    <source>
        <dbReference type="Proteomes" id="UP000075025"/>
    </source>
</evidence>
<dbReference type="EMBL" id="LDRT01000049">
    <property type="protein sequence ID" value="KTR94672.1"/>
    <property type="molecule type" value="Genomic_DNA"/>
</dbReference>
<keyword evidence="4 7" id="KW-0812">Transmembrane</keyword>
<proteinExistence type="inferred from homology"/>
<dbReference type="Pfam" id="PF13440">
    <property type="entry name" value="Polysacc_synt_3"/>
    <property type="match status" value="1"/>
</dbReference>
<dbReference type="AlphaFoldDB" id="A0A147EXH7"/>
<accession>A0A147EXH7</accession>
<evidence type="ECO:0000256" key="1">
    <source>
        <dbReference type="ARBA" id="ARBA00004651"/>
    </source>
</evidence>
<reference evidence="8 9" key="1">
    <citation type="journal article" date="2016" name="Front. Microbiol.">
        <title>Genomic Resource of Rice Seed Associated Bacteria.</title>
        <authorList>
            <person name="Midha S."/>
            <person name="Bansal K."/>
            <person name="Sharma S."/>
            <person name="Kumar N."/>
            <person name="Patil P.P."/>
            <person name="Chaudhry V."/>
            <person name="Patil P.B."/>
        </authorList>
    </citation>
    <scope>NUCLEOTIDE SEQUENCE [LARGE SCALE GENOMIC DNA]</scope>
    <source>
        <strain evidence="8 9">NS220</strain>
    </source>
</reference>
<protein>
    <recommendedName>
        <fullName evidence="10">Polysaccharide biosynthesis protein C-terminal domain-containing protein</fullName>
    </recommendedName>
</protein>
<evidence type="ECO:0000313" key="8">
    <source>
        <dbReference type="EMBL" id="KTR94672.1"/>
    </source>
</evidence>
<dbReference type="PANTHER" id="PTHR30250:SF10">
    <property type="entry name" value="LIPOPOLYSACCHARIDE BIOSYNTHESIS PROTEIN WZXC"/>
    <property type="match status" value="1"/>
</dbReference>
<evidence type="ECO:0000256" key="2">
    <source>
        <dbReference type="ARBA" id="ARBA00007430"/>
    </source>
</evidence>
<feature type="transmembrane region" description="Helical" evidence="7">
    <location>
        <begin position="145"/>
        <end position="165"/>
    </location>
</feature>
<comment type="subcellular location">
    <subcellularLocation>
        <location evidence="1">Cell membrane</location>
        <topology evidence="1">Multi-pass membrane protein</topology>
    </subcellularLocation>
</comment>
<comment type="caution">
    <text evidence="8">The sequence shown here is derived from an EMBL/GenBank/DDBJ whole genome shotgun (WGS) entry which is preliminary data.</text>
</comment>
<feature type="transmembrane region" description="Helical" evidence="7">
    <location>
        <begin position="177"/>
        <end position="198"/>
    </location>
</feature>
<dbReference type="GO" id="GO:0005886">
    <property type="term" value="C:plasma membrane"/>
    <property type="evidence" value="ECO:0007669"/>
    <property type="project" value="UniProtKB-SubCell"/>
</dbReference>
<keyword evidence="6 7" id="KW-0472">Membrane</keyword>
<evidence type="ECO:0000256" key="6">
    <source>
        <dbReference type="ARBA" id="ARBA00023136"/>
    </source>
</evidence>
<feature type="transmembrane region" description="Helical" evidence="7">
    <location>
        <begin position="56"/>
        <end position="80"/>
    </location>
</feature>
<name>A0A147EXH7_MICTE</name>
<dbReference type="InterPro" id="IPR050833">
    <property type="entry name" value="Poly_Biosynth_Transport"/>
</dbReference>
<evidence type="ECO:0000256" key="4">
    <source>
        <dbReference type="ARBA" id="ARBA00022692"/>
    </source>
</evidence>
<dbReference type="PATRIC" id="fig|2033.6.peg.2691"/>
<evidence type="ECO:0000256" key="3">
    <source>
        <dbReference type="ARBA" id="ARBA00022475"/>
    </source>
</evidence>
<feature type="transmembrane region" description="Helical" evidence="7">
    <location>
        <begin position="86"/>
        <end position="107"/>
    </location>
</feature>
<gene>
    <name evidence="8" type="ORF">NS220_08400</name>
</gene>
<dbReference type="Proteomes" id="UP000075025">
    <property type="component" value="Unassembled WGS sequence"/>
</dbReference>
<feature type="transmembrane region" description="Helical" evidence="7">
    <location>
        <begin position="119"/>
        <end position="139"/>
    </location>
</feature>
<sequence>MLGADTIGQWNRADVLSAVPFQQVQSALIPVVYPEFRHDLAGSDRTKAVWTDMLSLTAWLILPAAGVAAVLVPLVLPMLFGGGWDLAILLSPFICVAAAIQVVSTLLASAVEALGKFKWIWWTQGALLVVQIAVVGAIWATGSVLPAMAGLIASLVMQHAIYVALCAKHGYLDARRLLKRYTVIILASALIFVTTHLFVSLGKWLFEVNIFATSLTAVPLLSLLWTLWLIRGKLPPVRLARKYKLIE</sequence>
<keyword evidence="5 7" id="KW-1133">Transmembrane helix</keyword>
<keyword evidence="3" id="KW-1003">Cell membrane</keyword>
<comment type="similarity">
    <text evidence="2">Belongs to the polysaccharide synthase family.</text>
</comment>
<dbReference type="PANTHER" id="PTHR30250">
    <property type="entry name" value="PST FAMILY PREDICTED COLANIC ACID TRANSPORTER"/>
    <property type="match status" value="1"/>
</dbReference>
<evidence type="ECO:0000256" key="7">
    <source>
        <dbReference type="SAM" id="Phobius"/>
    </source>
</evidence>
<evidence type="ECO:0000256" key="5">
    <source>
        <dbReference type="ARBA" id="ARBA00022989"/>
    </source>
</evidence>
<feature type="transmembrane region" description="Helical" evidence="7">
    <location>
        <begin position="210"/>
        <end position="230"/>
    </location>
</feature>
<evidence type="ECO:0008006" key="10">
    <source>
        <dbReference type="Google" id="ProtNLM"/>
    </source>
</evidence>
<organism evidence="8 9">
    <name type="scientific">Microbacterium testaceum</name>
    <name type="common">Aureobacterium testaceum</name>
    <name type="synonym">Brevibacterium testaceum</name>
    <dbReference type="NCBI Taxonomy" id="2033"/>
    <lineage>
        <taxon>Bacteria</taxon>
        <taxon>Bacillati</taxon>
        <taxon>Actinomycetota</taxon>
        <taxon>Actinomycetes</taxon>
        <taxon>Micrococcales</taxon>
        <taxon>Microbacteriaceae</taxon>
        <taxon>Microbacterium</taxon>
    </lineage>
</organism>